<keyword evidence="2" id="KW-0675">Receptor</keyword>
<evidence type="ECO:0000313" key="2">
    <source>
        <dbReference type="EMBL" id="KFV61250.1"/>
    </source>
</evidence>
<evidence type="ECO:0000313" key="3">
    <source>
        <dbReference type="Proteomes" id="UP000053875"/>
    </source>
</evidence>
<dbReference type="AlphaFoldDB" id="A0A093FTL8"/>
<feature type="compositionally biased region" description="Low complexity" evidence="1">
    <location>
        <begin position="354"/>
        <end position="377"/>
    </location>
</feature>
<feature type="compositionally biased region" description="Polar residues" evidence="1">
    <location>
        <begin position="178"/>
        <end position="190"/>
    </location>
</feature>
<feature type="compositionally biased region" description="Low complexity" evidence="1">
    <location>
        <begin position="191"/>
        <end position="202"/>
    </location>
</feature>
<evidence type="ECO:0000256" key="1">
    <source>
        <dbReference type="SAM" id="MobiDB-lite"/>
    </source>
</evidence>
<dbReference type="Pfam" id="PF15741">
    <property type="entry name" value="LRIF1"/>
    <property type="match status" value="1"/>
</dbReference>
<feature type="compositionally biased region" description="Low complexity" evidence="1">
    <location>
        <begin position="417"/>
        <end position="435"/>
    </location>
</feature>
<feature type="compositionally biased region" description="Basic and acidic residues" evidence="1">
    <location>
        <begin position="401"/>
        <end position="411"/>
    </location>
</feature>
<sequence>SDGQQCQQAPMKWIVQENPHVAPPCLIPVKSSNNVASKILKTLLGMQNLEVNAANILPLCSSGSQTKITTFKENALVMCNGKVYLLTKRGSDVLSAQAEKQAAPSADASLRKEAQKVIDSTEVNKITEEVVSLLLSKGKLLPQKDPNSKASSPIDLTEDLNSPPAVVVVPSANQQNSTANQRSSLPATENVSSGVPSVPAVGTQENICQNGKERSPSPKAASAVLPQSGAFSEDCQKRLTDGSLTASVFQIQCEKMNSPRKVTQSKHQEKPHWKQYWELRKKFGLFKEERVYLRRIPLPPPCNKQEEDCSRFNSSVFCFLAVQIDVELEEDLSRKRKIKSSPVSEGGKRRRSSGKTSTSPNSSSETTNSVSSVLNLSVPPPPALPQQSLSTAPVVPSPGGRDSEQDPDAQHGDSTNSHSLVVVSSESSSSVLEGSFQDDDFPWTPPDLDETIRDEKIKRLKQLLREREAALEEMRRK</sequence>
<dbReference type="GO" id="GO:0042974">
    <property type="term" value="F:nuclear retinoic acid receptor binding"/>
    <property type="evidence" value="ECO:0007669"/>
    <property type="project" value="InterPro"/>
</dbReference>
<feature type="non-terminal residue" evidence="2">
    <location>
        <position position="477"/>
    </location>
</feature>
<dbReference type="PANTHER" id="PTHR16131:SF2">
    <property type="entry name" value="LIGAND-DEPENDENT NUCLEAR RECEPTOR-INTERACTING FACTOR 1"/>
    <property type="match status" value="1"/>
</dbReference>
<gene>
    <name evidence="2" type="ORF">N307_01114</name>
</gene>
<feature type="region of interest" description="Disordered" evidence="1">
    <location>
        <begin position="142"/>
        <end position="161"/>
    </location>
</feature>
<proteinExistence type="predicted"/>
<accession>A0A093FTL8</accession>
<dbReference type="InterPro" id="IPR026191">
    <property type="entry name" value="LRIF1"/>
</dbReference>
<organism evidence="2 3">
    <name type="scientific">Dryobates pubescens</name>
    <name type="common">Downy woodpecker</name>
    <name type="synonym">Picoides pubescens</name>
    <dbReference type="NCBI Taxonomy" id="118200"/>
    <lineage>
        <taxon>Eukaryota</taxon>
        <taxon>Metazoa</taxon>
        <taxon>Chordata</taxon>
        <taxon>Craniata</taxon>
        <taxon>Vertebrata</taxon>
        <taxon>Euteleostomi</taxon>
        <taxon>Archelosauria</taxon>
        <taxon>Archosauria</taxon>
        <taxon>Dinosauria</taxon>
        <taxon>Saurischia</taxon>
        <taxon>Theropoda</taxon>
        <taxon>Coelurosauria</taxon>
        <taxon>Aves</taxon>
        <taxon>Neognathae</taxon>
        <taxon>Neoaves</taxon>
        <taxon>Telluraves</taxon>
        <taxon>Coraciimorphae</taxon>
        <taxon>Piciformes</taxon>
        <taxon>Picidae</taxon>
        <taxon>Dryobates</taxon>
    </lineage>
</organism>
<feature type="non-terminal residue" evidence="2">
    <location>
        <position position="1"/>
    </location>
</feature>
<feature type="region of interest" description="Disordered" evidence="1">
    <location>
        <begin position="333"/>
        <end position="451"/>
    </location>
</feature>
<reference evidence="2 3" key="1">
    <citation type="submission" date="2014-04" db="EMBL/GenBank/DDBJ databases">
        <title>Genome evolution of avian class.</title>
        <authorList>
            <person name="Zhang G."/>
            <person name="Li C."/>
        </authorList>
    </citation>
    <scope>NUCLEOTIDE SEQUENCE [LARGE SCALE GENOMIC DNA]</scope>
    <source>
        <strain evidence="2">BGI_N307</strain>
    </source>
</reference>
<dbReference type="Proteomes" id="UP000053875">
    <property type="component" value="Unassembled WGS sequence"/>
</dbReference>
<dbReference type="GO" id="GO:0006355">
    <property type="term" value="P:regulation of DNA-templated transcription"/>
    <property type="evidence" value="ECO:0007669"/>
    <property type="project" value="InterPro"/>
</dbReference>
<feature type="region of interest" description="Disordered" evidence="1">
    <location>
        <begin position="174"/>
        <end position="202"/>
    </location>
</feature>
<name>A0A093FTL8_DRYPU</name>
<dbReference type="EMBL" id="KL214737">
    <property type="protein sequence ID" value="KFV61250.1"/>
    <property type="molecule type" value="Genomic_DNA"/>
</dbReference>
<keyword evidence="3" id="KW-1185">Reference proteome</keyword>
<protein>
    <submittedName>
        <fullName evidence="2">Ligand-dependent nuclear receptor-interacting factor 1</fullName>
    </submittedName>
</protein>
<dbReference type="PANTHER" id="PTHR16131">
    <property type="entry name" value="LIGAND-DEPENDENT NUCLEAR RECEPTOR-INTERACTING FACTOR 1"/>
    <property type="match status" value="1"/>
</dbReference>
<dbReference type="STRING" id="118200.A0A093FTL8"/>